<dbReference type="Proteomes" id="UP001497453">
    <property type="component" value="Chromosome 5"/>
</dbReference>
<evidence type="ECO:0008006" key="3">
    <source>
        <dbReference type="Google" id="ProtNLM"/>
    </source>
</evidence>
<keyword evidence="2" id="KW-1185">Reference proteome</keyword>
<proteinExistence type="predicted"/>
<name>A0ABP1DR67_9APHY</name>
<protein>
    <recommendedName>
        <fullName evidence="3">F-box domain-containing protein</fullName>
    </recommendedName>
</protein>
<reference evidence="2" key="1">
    <citation type="submission" date="2024-04" db="EMBL/GenBank/DDBJ databases">
        <authorList>
            <person name="Shaw F."/>
            <person name="Minotto A."/>
        </authorList>
    </citation>
    <scope>NUCLEOTIDE SEQUENCE [LARGE SCALE GENOMIC DNA]</scope>
</reference>
<accession>A0ABP1DR67</accession>
<organism evidence="1 2">
    <name type="scientific">Somion occarium</name>
    <dbReference type="NCBI Taxonomy" id="3059160"/>
    <lineage>
        <taxon>Eukaryota</taxon>
        <taxon>Fungi</taxon>
        <taxon>Dikarya</taxon>
        <taxon>Basidiomycota</taxon>
        <taxon>Agaricomycotina</taxon>
        <taxon>Agaricomycetes</taxon>
        <taxon>Polyporales</taxon>
        <taxon>Cerrenaceae</taxon>
        <taxon>Somion</taxon>
    </lineage>
</organism>
<evidence type="ECO:0000313" key="2">
    <source>
        <dbReference type="Proteomes" id="UP001497453"/>
    </source>
</evidence>
<evidence type="ECO:0000313" key="1">
    <source>
        <dbReference type="EMBL" id="CAL1710328.1"/>
    </source>
</evidence>
<gene>
    <name evidence="1" type="ORF">GFSPODELE1_LOCUS7764</name>
</gene>
<dbReference type="EMBL" id="OZ037948">
    <property type="protein sequence ID" value="CAL1710328.1"/>
    <property type="molecule type" value="Genomic_DNA"/>
</dbReference>
<sequence length="261" mass="29835">MAYLAVEIQERILDHCAVSKANNSIMYSCTLVCRAWVPRAQYHLFSSVFLNRTNIRLFISAIERKPYLACATKSLHIDPGTDVCSILVPLVGRLGTLEELTICPSLEKTNPALYMVAAQFTSIRKLTIVIHDKIASRRNLIRLICCFPFLEDLSIHFPTGGVLTDNPCSFPKLYYKSIIHLRMFFSRCASFFQALQIFDRMTGCPSTMIGFRELKMVFSSVEDVSHHSKETAHLLSRAGYPLLEVYLSFRREYLIYYTGIH</sequence>